<proteinExistence type="predicted"/>
<dbReference type="EMBL" id="JADCNL010000005">
    <property type="protein sequence ID" value="KAG0479637.1"/>
    <property type="molecule type" value="Genomic_DNA"/>
</dbReference>
<keyword evidence="3" id="KW-1185">Reference proteome</keyword>
<accession>A0A835R5A7</accession>
<dbReference type="Proteomes" id="UP000636800">
    <property type="component" value="Chromosome 5"/>
</dbReference>
<evidence type="ECO:0000313" key="3">
    <source>
        <dbReference type="Proteomes" id="UP000636800"/>
    </source>
</evidence>
<dbReference type="AlphaFoldDB" id="A0A835R5A7"/>
<sequence length="146" mass="16292">MRNLVISYLFKKIISNLLRDASRHVRLAHGGRRDGDWAGEEDKELGTPPLRDPSCRPIEAAGRRQGHASMGCLRGGIRSNSLRARGKGHSTRSTCLAELCSHHFEPCCCHLSHSFKTVCEFSEPIPLLLSSMWRKRAKEMAAVVRG</sequence>
<evidence type="ECO:0000313" key="2">
    <source>
        <dbReference type="EMBL" id="KAG0479637.1"/>
    </source>
</evidence>
<gene>
    <name evidence="2" type="ORF">HPP92_010495</name>
</gene>
<feature type="region of interest" description="Disordered" evidence="1">
    <location>
        <begin position="30"/>
        <end position="55"/>
    </location>
</feature>
<dbReference type="OrthoDB" id="6252103at2759"/>
<evidence type="ECO:0000256" key="1">
    <source>
        <dbReference type="SAM" id="MobiDB-lite"/>
    </source>
</evidence>
<protein>
    <submittedName>
        <fullName evidence="2">Uncharacterized protein</fullName>
    </submittedName>
</protein>
<name>A0A835R5A7_VANPL</name>
<comment type="caution">
    <text evidence="2">The sequence shown here is derived from an EMBL/GenBank/DDBJ whole genome shotgun (WGS) entry which is preliminary data.</text>
</comment>
<organism evidence="2 3">
    <name type="scientific">Vanilla planifolia</name>
    <name type="common">Vanilla</name>
    <dbReference type="NCBI Taxonomy" id="51239"/>
    <lineage>
        <taxon>Eukaryota</taxon>
        <taxon>Viridiplantae</taxon>
        <taxon>Streptophyta</taxon>
        <taxon>Embryophyta</taxon>
        <taxon>Tracheophyta</taxon>
        <taxon>Spermatophyta</taxon>
        <taxon>Magnoliopsida</taxon>
        <taxon>Liliopsida</taxon>
        <taxon>Asparagales</taxon>
        <taxon>Orchidaceae</taxon>
        <taxon>Vanilloideae</taxon>
        <taxon>Vanilleae</taxon>
        <taxon>Vanilla</taxon>
    </lineage>
</organism>
<reference evidence="2 3" key="1">
    <citation type="journal article" date="2020" name="Nat. Food">
        <title>A phased Vanilla planifolia genome enables genetic improvement of flavour and production.</title>
        <authorList>
            <person name="Hasing T."/>
            <person name="Tang H."/>
            <person name="Brym M."/>
            <person name="Khazi F."/>
            <person name="Huang T."/>
            <person name="Chambers A.H."/>
        </authorList>
    </citation>
    <scope>NUCLEOTIDE SEQUENCE [LARGE SCALE GENOMIC DNA]</scope>
    <source>
        <tissue evidence="2">Leaf</tissue>
    </source>
</reference>